<feature type="domain" description="Uroporphyrinogen decarboxylase (URO-D)" evidence="14">
    <location>
        <begin position="143"/>
        <end position="159"/>
    </location>
</feature>
<gene>
    <name evidence="10" type="primary">hemE</name>
    <name evidence="15" type="ORF">KAJ83_14165</name>
</gene>
<evidence type="ECO:0000256" key="4">
    <source>
        <dbReference type="ARBA" id="ARBA00011738"/>
    </source>
</evidence>
<evidence type="ECO:0000256" key="12">
    <source>
        <dbReference type="RuleBase" id="RU004169"/>
    </source>
</evidence>
<evidence type="ECO:0000256" key="1">
    <source>
        <dbReference type="ARBA" id="ARBA00004514"/>
    </source>
</evidence>
<evidence type="ECO:0000313" key="15">
    <source>
        <dbReference type="EMBL" id="MBP5858161.1"/>
    </source>
</evidence>
<keyword evidence="8 10" id="KW-0456">Lyase</keyword>
<comment type="pathway">
    <text evidence="2 10 11">Porphyrin-containing compound metabolism; protoporphyrin-IX biosynthesis; coproporphyrinogen-III from 5-aminolevulinate: step 4/4.</text>
</comment>
<evidence type="ECO:0000256" key="11">
    <source>
        <dbReference type="RuleBase" id="RU000554"/>
    </source>
</evidence>
<evidence type="ECO:0000256" key="2">
    <source>
        <dbReference type="ARBA" id="ARBA00004804"/>
    </source>
</evidence>
<proteinExistence type="inferred from homology"/>
<dbReference type="Pfam" id="PF01208">
    <property type="entry name" value="URO-D"/>
    <property type="match status" value="1"/>
</dbReference>
<evidence type="ECO:0000256" key="9">
    <source>
        <dbReference type="ARBA" id="ARBA00023244"/>
    </source>
</evidence>
<dbReference type="GO" id="GO:0019353">
    <property type="term" value="P:protoporphyrinogen IX biosynthetic process from glutamate"/>
    <property type="evidence" value="ECO:0007669"/>
    <property type="project" value="TreeGrafter"/>
</dbReference>
<dbReference type="InterPro" id="IPR006361">
    <property type="entry name" value="Uroporphyrinogen_deCO2ase_HemE"/>
</dbReference>
<dbReference type="FunFam" id="3.20.20.210:FF:000008">
    <property type="entry name" value="Uroporphyrinogen decarboxylase"/>
    <property type="match status" value="1"/>
</dbReference>
<feature type="binding site" evidence="10">
    <location>
        <position position="78"/>
    </location>
    <ligand>
        <name>substrate</name>
    </ligand>
</feature>
<evidence type="ECO:0000256" key="5">
    <source>
        <dbReference type="ARBA" id="ARBA00012288"/>
    </source>
</evidence>
<comment type="caution">
    <text evidence="10">Lacks conserved residue(s) required for the propagation of feature annotation.</text>
</comment>
<evidence type="ECO:0000256" key="10">
    <source>
        <dbReference type="HAMAP-Rule" id="MF_00218"/>
    </source>
</evidence>
<dbReference type="SUPFAM" id="SSF51726">
    <property type="entry name" value="UROD/MetE-like"/>
    <property type="match status" value="1"/>
</dbReference>
<dbReference type="PANTHER" id="PTHR21091">
    <property type="entry name" value="METHYLTETRAHYDROFOLATE:HOMOCYSTEINE METHYLTRANSFERASE RELATED"/>
    <property type="match status" value="1"/>
</dbReference>
<dbReference type="InterPro" id="IPR000257">
    <property type="entry name" value="Uroporphyrinogen_deCOase"/>
</dbReference>
<accession>A0A8J7V3E7</accession>
<dbReference type="InterPro" id="IPR038071">
    <property type="entry name" value="UROD/MetE-like_sf"/>
</dbReference>
<comment type="function">
    <text evidence="10">Catalyzes the decarboxylation of four acetate groups of uroporphyrinogen-III to yield coproporphyrinogen-III.</text>
</comment>
<evidence type="ECO:0000256" key="8">
    <source>
        <dbReference type="ARBA" id="ARBA00023239"/>
    </source>
</evidence>
<feature type="site" description="Transition state stabilizer" evidence="10">
    <location>
        <position position="78"/>
    </location>
</feature>
<keyword evidence="16" id="KW-1185">Reference proteome</keyword>
<comment type="similarity">
    <text evidence="3 10 12">Belongs to the uroporphyrinogen decarboxylase family.</text>
</comment>
<comment type="subcellular location">
    <subcellularLocation>
        <location evidence="1">Cytoplasm</location>
        <location evidence="1">Cytosol</location>
    </subcellularLocation>
</comment>
<feature type="binding site" evidence="10">
    <location>
        <position position="155"/>
    </location>
    <ligand>
        <name>substrate</name>
    </ligand>
</feature>
<evidence type="ECO:0000256" key="3">
    <source>
        <dbReference type="ARBA" id="ARBA00009935"/>
    </source>
</evidence>
<dbReference type="PROSITE" id="PS00906">
    <property type="entry name" value="UROD_1"/>
    <property type="match status" value="1"/>
</dbReference>
<comment type="caution">
    <text evidence="15">The sequence shown here is derived from an EMBL/GenBank/DDBJ whole genome shotgun (WGS) entry which is preliminary data.</text>
</comment>
<organism evidence="15 16">
    <name type="scientific">Marivibrio halodurans</name>
    <dbReference type="NCBI Taxonomy" id="2039722"/>
    <lineage>
        <taxon>Bacteria</taxon>
        <taxon>Pseudomonadati</taxon>
        <taxon>Pseudomonadota</taxon>
        <taxon>Alphaproteobacteria</taxon>
        <taxon>Rhodospirillales</taxon>
        <taxon>Rhodospirillaceae</taxon>
        <taxon>Marivibrio</taxon>
    </lineage>
</organism>
<name>A0A8J7V3E7_9PROT</name>
<sequence length="347" mass="37552">MSLAPGEKKFLHALKGGLQKVPPIWLMRQAGRYLPEYREVRATTEGFLDLCFTPEKACEVTLQPIRRYGFDAAILFSDILVIPWALGQGLRFVEGEGPKLDALADEKALAALADPTKAGEALAPIGETVAKLSASLPRETALIGFAGAPWTVATYMIEGGSSRDFTATKRWAHMAPEAFGKLIDMIVEATVSYLSVQIEAGAEAIQLFDSWAGALDAASFTRWVTEPNRAVVDRIKARHPDIPIIGFPRAAGMNLYGYVEAAGVDAVSLDQMMPLDLIRHTVQPNIPVQGNLDPVLLLTGGTALDSAVDAILENLSAGPFVFNLGHGIMKETPPEHVTRLVERIRAR</sequence>
<dbReference type="GO" id="GO:0004853">
    <property type="term" value="F:uroporphyrinogen decarboxylase activity"/>
    <property type="evidence" value="ECO:0007669"/>
    <property type="project" value="UniProtKB-UniRule"/>
</dbReference>
<keyword evidence="9 10" id="KW-0627">Porphyrin biosynthesis</keyword>
<keyword evidence="7 10" id="KW-0210">Decarboxylase</keyword>
<feature type="binding site" evidence="10">
    <location>
        <begin position="28"/>
        <end position="32"/>
    </location>
    <ligand>
        <name>substrate</name>
    </ligand>
</feature>
<dbReference type="CDD" id="cd00717">
    <property type="entry name" value="URO-D"/>
    <property type="match status" value="1"/>
</dbReference>
<dbReference type="Proteomes" id="UP000672602">
    <property type="component" value="Unassembled WGS sequence"/>
</dbReference>
<dbReference type="GO" id="GO:0005829">
    <property type="term" value="C:cytosol"/>
    <property type="evidence" value="ECO:0007669"/>
    <property type="project" value="UniProtKB-SubCell"/>
</dbReference>
<feature type="binding site" evidence="10">
    <location>
        <position position="326"/>
    </location>
    <ligand>
        <name>substrate</name>
    </ligand>
</feature>
<evidence type="ECO:0000256" key="7">
    <source>
        <dbReference type="ARBA" id="ARBA00022793"/>
    </source>
</evidence>
<comment type="catalytic activity">
    <reaction evidence="10 11">
        <text>uroporphyrinogen III + 4 H(+) = coproporphyrinogen III + 4 CO2</text>
        <dbReference type="Rhea" id="RHEA:19865"/>
        <dbReference type="ChEBI" id="CHEBI:15378"/>
        <dbReference type="ChEBI" id="CHEBI:16526"/>
        <dbReference type="ChEBI" id="CHEBI:57308"/>
        <dbReference type="ChEBI" id="CHEBI:57309"/>
        <dbReference type="EC" id="4.1.1.37"/>
    </reaction>
</comment>
<reference evidence="15" key="1">
    <citation type="submission" date="2021-04" db="EMBL/GenBank/DDBJ databases">
        <authorList>
            <person name="Zhang D.-C."/>
        </authorList>
    </citation>
    <scope>NUCLEOTIDE SEQUENCE</scope>
    <source>
        <strain evidence="15">CGMCC 1.15697</strain>
    </source>
</reference>
<dbReference type="HAMAP" id="MF_00218">
    <property type="entry name" value="URO_D"/>
    <property type="match status" value="1"/>
</dbReference>
<dbReference type="EMBL" id="JAGMWN010000006">
    <property type="protein sequence ID" value="MBP5858161.1"/>
    <property type="molecule type" value="Genomic_DNA"/>
</dbReference>
<evidence type="ECO:0000256" key="6">
    <source>
        <dbReference type="ARBA" id="ARBA00022490"/>
    </source>
</evidence>
<feature type="binding site" evidence="10">
    <location>
        <position position="210"/>
    </location>
    <ligand>
        <name>substrate</name>
    </ligand>
</feature>
<dbReference type="AlphaFoldDB" id="A0A8J7V3E7"/>
<comment type="subunit">
    <text evidence="4 10">Homodimer.</text>
</comment>
<keyword evidence="6 10" id="KW-0963">Cytoplasm</keyword>
<dbReference type="EC" id="4.1.1.37" evidence="5 10"/>
<evidence type="ECO:0000259" key="13">
    <source>
        <dbReference type="PROSITE" id="PS00906"/>
    </source>
</evidence>
<evidence type="ECO:0000313" key="16">
    <source>
        <dbReference type="Proteomes" id="UP000672602"/>
    </source>
</evidence>
<dbReference type="PANTHER" id="PTHR21091:SF169">
    <property type="entry name" value="UROPORPHYRINOGEN DECARBOXYLASE"/>
    <property type="match status" value="1"/>
</dbReference>
<protein>
    <recommendedName>
        <fullName evidence="5 10">Uroporphyrinogen decarboxylase</fullName>
        <shortName evidence="10">UPD</shortName>
        <shortName evidence="10">URO-D</shortName>
        <ecNumber evidence="5 10">4.1.1.37</ecNumber>
    </recommendedName>
</protein>
<evidence type="ECO:0000259" key="14">
    <source>
        <dbReference type="PROSITE" id="PS00907"/>
    </source>
</evidence>
<dbReference type="PROSITE" id="PS00907">
    <property type="entry name" value="UROD_2"/>
    <property type="match status" value="1"/>
</dbReference>
<dbReference type="UniPathway" id="UPA00251">
    <property type="reaction ID" value="UER00321"/>
</dbReference>
<dbReference type="Gene3D" id="3.20.20.210">
    <property type="match status" value="1"/>
</dbReference>
<dbReference type="NCBIfam" id="TIGR01464">
    <property type="entry name" value="hemE"/>
    <property type="match status" value="1"/>
</dbReference>
<feature type="domain" description="Uroporphyrinogen decarboxylase (URO-D)" evidence="13">
    <location>
        <begin position="23"/>
        <end position="32"/>
    </location>
</feature>